<reference evidence="1 2" key="1">
    <citation type="journal article" date="2024" name="Ann. Entomol. Soc. Am.">
        <title>Genomic analyses of the southern and eastern yellowjacket wasps (Hymenoptera: Vespidae) reveal evolutionary signatures of social life.</title>
        <authorList>
            <person name="Catto M.A."/>
            <person name="Caine P.B."/>
            <person name="Orr S.E."/>
            <person name="Hunt B.G."/>
            <person name="Goodisman M.A.D."/>
        </authorList>
    </citation>
    <scope>NUCLEOTIDE SEQUENCE [LARGE SCALE GENOMIC DNA]</scope>
    <source>
        <strain evidence="1">232</strain>
        <tissue evidence="1">Head and thorax</tissue>
    </source>
</reference>
<evidence type="ECO:0000313" key="2">
    <source>
        <dbReference type="Proteomes" id="UP001607303"/>
    </source>
</evidence>
<sequence length="86" mass="9989">MNGSHKYFLLVSDVDGKDYTRNWRIKGGRKRRREKEGEMDRLISFNYEPSRPLLSNLGPINGIMTLSIMLKLFGERNSCLLIKSLI</sequence>
<organism evidence="1 2">
    <name type="scientific">Vespula maculifrons</name>
    <name type="common">Eastern yellow jacket</name>
    <name type="synonym">Wasp</name>
    <dbReference type="NCBI Taxonomy" id="7453"/>
    <lineage>
        <taxon>Eukaryota</taxon>
        <taxon>Metazoa</taxon>
        <taxon>Ecdysozoa</taxon>
        <taxon>Arthropoda</taxon>
        <taxon>Hexapoda</taxon>
        <taxon>Insecta</taxon>
        <taxon>Pterygota</taxon>
        <taxon>Neoptera</taxon>
        <taxon>Endopterygota</taxon>
        <taxon>Hymenoptera</taxon>
        <taxon>Apocrita</taxon>
        <taxon>Aculeata</taxon>
        <taxon>Vespoidea</taxon>
        <taxon>Vespidae</taxon>
        <taxon>Vespinae</taxon>
        <taxon>Vespula</taxon>
    </lineage>
</organism>
<protein>
    <submittedName>
        <fullName evidence="1">Uncharacterized protein</fullName>
    </submittedName>
</protein>
<keyword evidence="2" id="KW-1185">Reference proteome</keyword>
<dbReference type="Proteomes" id="UP001607303">
    <property type="component" value="Unassembled WGS sequence"/>
</dbReference>
<evidence type="ECO:0000313" key="1">
    <source>
        <dbReference type="EMBL" id="KAL2744237.1"/>
    </source>
</evidence>
<name>A0ABD2CGN0_VESMC</name>
<accession>A0ABD2CGN0</accession>
<comment type="caution">
    <text evidence="1">The sequence shown here is derived from an EMBL/GenBank/DDBJ whole genome shotgun (WGS) entry which is preliminary data.</text>
</comment>
<proteinExistence type="predicted"/>
<dbReference type="EMBL" id="JAYRBN010000050">
    <property type="protein sequence ID" value="KAL2744237.1"/>
    <property type="molecule type" value="Genomic_DNA"/>
</dbReference>
<dbReference type="AlphaFoldDB" id="A0ABD2CGN0"/>
<gene>
    <name evidence="1" type="ORF">V1477_006779</name>
</gene>